<dbReference type="InterPro" id="IPR016130">
    <property type="entry name" value="Tyr_Pase_AS"/>
</dbReference>
<dbReference type="GO" id="GO:0005634">
    <property type="term" value="C:nucleus"/>
    <property type="evidence" value="ECO:0007669"/>
    <property type="project" value="TreeGrafter"/>
</dbReference>
<dbReference type="Gene3D" id="3.90.190.10">
    <property type="entry name" value="Protein tyrosine phosphatase superfamily"/>
    <property type="match status" value="1"/>
</dbReference>
<dbReference type="InterPro" id="IPR020422">
    <property type="entry name" value="TYR_PHOSPHATASE_DUAL_dom"/>
</dbReference>
<dbReference type="AlphaFoldDB" id="A0A9P5Y9M3"/>
<dbReference type="PROSITE" id="PS50054">
    <property type="entry name" value="TYR_PHOSPHATASE_DUAL"/>
    <property type="match status" value="1"/>
</dbReference>
<reference evidence="7" key="1">
    <citation type="submission" date="2020-11" db="EMBL/GenBank/DDBJ databases">
        <authorList>
            <consortium name="DOE Joint Genome Institute"/>
            <person name="Ahrendt S."/>
            <person name="Riley R."/>
            <person name="Andreopoulos W."/>
            <person name="Labutti K."/>
            <person name="Pangilinan J."/>
            <person name="Ruiz-Duenas F.J."/>
            <person name="Barrasa J.M."/>
            <person name="Sanchez-Garcia M."/>
            <person name="Camarero S."/>
            <person name="Miyauchi S."/>
            <person name="Serrano A."/>
            <person name="Linde D."/>
            <person name="Babiker R."/>
            <person name="Drula E."/>
            <person name="Ayuso-Fernandez I."/>
            <person name="Pacheco R."/>
            <person name="Padilla G."/>
            <person name="Ferreira P."/>
            <person name="Barriuso J."/>
            <person name="Kellner H."/>
            <person name="Castanera R."/>
            <person name="Alfaro M."/>
            <person name="Ramirez L."/>
            <person name="Pisabarro A.G."/>
            <person name="Kuo A."/>
            <person name="Tritt A."/>
            <person name="Lipzen A."/>
            <person name="He G."/>
            <person name="Yan M."/>
            <person name="Ng V."/>
            <person name="Cullen D."/>
            <person name="Martin F."/>
            <person name="Rosso M.-N."/>
            <person name="Henrissat B."/>
            <person name="Hibbett D."/>
            <person name="Martinez A.T."/>
            <person name="Grigoriev I.V."/>
        </authorList>
    </citation>
    <scope>NUCLEOTIDE SEQUENCE</scope>
    <source>
        <strain evidence="7">CBS 247.69</strain>
    </source>
</reference>
<keyword evidence="8" id="KW-1185">Reference proteome</keyword>
<dbReference type="InterPro" id="IPR000340">
    <property type="entry name" value="Dual-sp_phosphatase_cat-dom"/>
</dbReference>
<dbReference type="GO" id="GO:0004725">
    <property type="term" value="F:protein tyrosine phosphatase activity"/>
    <property type="evidence" value="ECO:0007669"/>
    <property type="project" value="UniProtKB-EC"/>
</dbReference>
<keyword evidence="4" id="KW-0904">Protein phosphatase</keyword>
<name>A0A9P5Y9M3_9AGAR</name>
<dbReference type="SUPFAM" id="SSF52799">
    <property type="entry name" value="(Phosphotyrosine protein) phosphatases II"/>
    <property type="match status" value="1"/>
</dbReference>
<dbReference type="CDD" id="cd14498">
    <property type="entry name" value="DSP"/>
    <property type="match status" value="1"/>
</dbReference>
<dbReference type="InterPro" id="IPR029021">
    <property type="entry name" value="Prot-tyrosine_phosphatase-like"/>
</dbReference>
<keyword evidence="3" id="KW-0378">Hydrolase</keyword>
<dbReference type="InterPro" id="IPR000387">
    <property type="entry name" value="Tyr_Pase_dom"/>
</dbReference>
<sequence>MGWKNVNAVIENRLFLGNILAARSSRSLTERRITHILSVCSDPIPAELPESGVCHMRISVEDVDYADLLIHLPSACQFIDQALRNGGNVLVHCVQGISRSATVIAAYLMWSRRLGATQALDVVRAARDQIWPNPGFQEQLVLFGLCQYAPSPSNGIYLNWRTQIDRKLKSQGGYR</sequence>
<dbReference type="SMART" id="SM00195">
    <property type="entry name" value="DSPc"/>
    <property type="match status" value="1"/>
</dbReference>
<evidence type="ECO:0000313" key="8">
    <source>
        <dbReference type="Proteomes" id="UP000807353"/>
    </source>
</evidence>
<dbReference type="OrthoDB" id="2017893at2759"/>
<feature type="domain" description="Tyrosine specific protein phosphatases" evidence="6">
    <location>
        <begin position="63"/>
        <end position="127"/>
    </location>
</feature>
<dbReference type="Proteomes" id="UP000807353">
    <property type="component" value="Unassembled WGS sequence"/>
</dbReference>
<dbReference type="GO" id="GO:0008138">
    <property type="term" value="F:protein tyrosine/serine/threonine phosphatase activity"/>
    <property type="evidence" value="ECO:0007669"/>
    <property type="project" value="TreeGrafter"/>
</dbReference>
<evidence type="ECO:0000256" key="2">
    <source>
        <dbReference type="ARBA" id="ARBA00013064"/>
    </source>
</evidence>
<proteinExistence type="inferred from homology"/>
<evidence type="ECO:0000256" key="3">
    <source>
        <dbReference type="ARBA" id="ARBA00022801"/>
    </source>
</evidence>
<dbReference type="PANTHER" id="PTHR45848">
    <property type="entry name" value="DUAL SPECIFICITY PROTEIN PHOSPHATASE 12 FAMILY MEMBER"/>
    <property type="match status" value="1"/>
</dbReference>
<evidence type="ECO:0000313" key="7">
    <source>
        <dbReference type="EMBL" id="KAF9464366.1"/>
    </source>
</evidence>
<comment type="similarity">
    <text evidence="1">Belongs to the protein-tyrosine phosphatase family. Non-receptor class dual specificity subfamily.</text>
</comment>
<comment type="caution">
    <text evidence="7">The sequence shown here is derived from an EMBL/GenBank/DDBJ whole genome shotgun (WGS) entry which is preliminary data.</text>
</comment>
<evidence type="ECO:0000256" key="4">
    <source>
        <dbReference type="ARBA" id="ARBA00022912"/>
    </source>
</evidence>
<evidence type="ECO:0000259" key="6">
    <source>
        <dbReference type="PROSITE" id="PS50056"/>
    </source>
</evidence>
<feature type="domain" description="Tyrosine-protein phosphatase" evidence="5">
    <location>
        <begin position="5"/>
        <end position="149"/>
    </location>
</feature>
<dbReference type="EMBL" id="MU150254">
    <property type="protein sequence ID" value="KAF9464366.1"/>
    <property type="molecule type" value="Genomic_DNA"/>
</dbReference>
<dbReference type="EC" id="3.1.3.48" evidence="2"/>
<organism evidence="7 8">
    <name type="scientific">Collybia nuda</name>
    <dbReference type="NCBI Taxonomy" id="64659"/>
    <lineage>
        <taxon>Eukaryota</taxon>
        <taxon>Fungi</taxon>
        <taxon>Dikarya</taxon>
        <taxon>Basidiomycota</taxon>
        <taxon>Agaricomycotina</taxon>
        <taxon>Agaricomycetes</taxon>
        <taxon>Agaricomycetidae</taxon>
        <taxon>Agaricales</taxon>
        <taxon>Tricholomatineae</taxon>
        <taxon>Clitocybaceae</taxon>
        <taxon>Collybia</taxon>
    </lineage>
</organism>
<evidence type="ECO:0000259" key="5">
    <source>
        <dbReference type="PROSITE" id="PS50054"/>
    </source>
</evidence>
<dbReference type="Pfam" id="PF00782">
    <property type="entry name" value="DSPc"/>
    <property type="match status" value="1"/>
</dbReference>
<dbReference type="PROSITE" id="PS50056">
    <property type="entry name" value="TYR_PHOSPHATASE_2"/>
    <property type="match status" value="1"/>
</dbReference>
<dbReference type="PROSITE" id="PS00383">
    <property type="entry name" value="TYR_PHOSPHATASE_1"/>
    <property type="match status" value="1"/>
</dbReference>
<protein>
    <recommendedName>
        <fullName evidence="2">protein-tyrosine-phosphatase</fullName>
        <ecNumber evidence="2">3.1.3.48</ecNumber>
    </recommendedName>
</protein>
<gene>
    <name evidence="7" type="ORF">BDZ94DRAFT_486548</name>
</gene>
<dbReference type="PANTHER" id="PTHR45848:SF4">
    <property type="entry name" value="DUAL SPECIFICITY PROTEIN PHOSPHATASE 12"/>
    <property type="match status" value="1"/>
</dbReference>
<accession>A0A9P5Y9M3</accession>
<evidence type="ECO:0000256" key="1">
    <source>
        <dbReference type="ARBA" id="ARBA00008601"/>
    </source>
</evidence>